<comment type="caution">
    <text evidence="4">The sequence shown here is derived from an EMBL/GenBank/DDBJ whole genome shotgun (WGS) entry which is preliminary data.</text>
</comment>
<keyword evidence="2" id="KW-0472">Membrane</keyword>
<evidence type="ECO:0000313" key="5">
    <source>
        <dbReference type="Proteomes" id="UP001321453"/>
    </source>
</evidence>
<keyword evidence="5" id="KW-1185">Reference proteome</keyword>
<dbReference type="Pfam" id="PF25362">
    <property type="entry name" value="bPH_11"/>
    <property type="match status" value="1"/>
</dbReference>
<reference evidence="4 5" key="1">
    <citation type="submission" date="2023-06" db="EMBL/GenBank/DDBJ databases">
        <title>Cellulomonas sp. MW9 Whole genome sequence.</title>
        <authorList>
            <person name="Park S."/>
        </authorList>
    </citation>
    <scope>NUCLEOTIDE SEQUENCE [LARGE SCALE GENOMIC DNA]</scope>
    <source>
        <strain evidence="4 5">MW9</strain>
    </source>
</reference>
<sequence length="192" mass="19966">MTAREAVSVVVLLALVVLVLWAMRAGWNHRRRRTEGLVGELPPVPADLGGALAGPFDAVYVSTTRAGDWLDRVVAQDLGVRSQARVSVHESGVLVARSGTRDVFIPAAALRGVGNAPGIAGKVVGNDGLVVLTWRPVPTDDRGLDTGLRPKHAADGPALVAAATALINRTSLTEPDGTAADGRTNDGTKEKS</sequence>
<protein>
    <recommendedName>
        <fullName evidence="3">PH domain-containing protein</fullName>
    </recommendedName>
</protein>
<keyword evidence="2" id="KW-0812">Transmembrane</keyword>
<feature type="transmembrane region" description="Helical" evidence="2">
    <location>
        <begin position="6"/>
        <end position="23"/>
    </location>
</feature>
<dbReference type="InterPro" id="IPR057446">
    <property type="entry name" value="PH_bac"/>
</dbReference>
<evidence type="ECO:0000313" key="4">
    <source>
        <dbReference type="EMBL" id="MDM7831206.1"/>
    </source>
</evidence>
<feature type="compositionally biased region" description="Basic and acidic residues" evidence="1">
    <location>
        <begin position="183"/>
        <end position="192"/>
    </location>
</feature>
<dbReference type="Proteomes" id="UP001321453">
    <property type="component" value="Unassembled WGS sequence"/>
</dbReference>
<feature type="domain" description="PH" evidence="3">
    <location>
        <begin position="38"/>
        <end position="162"/>
    </location>
</feature>
<accession>A0ABT7S6H5</accession>
<feature type="region of interest" description="Disordered" evidence="1">
    <location>
        <begin position="170"/>
        <end position="192"/>
    </location>
</feature>
<keyword evidence="2" id="KW-1133">Transmembrane helix</keyword>
<proteinExistence type="predicted"/>
<dbReference type="EMBL" id="JAUCGR010000002">
    <property type="protein sequence ID" value="MDM7831206.1"/>
    <property type="molecule type" value="Genomic_DNA"/>
</dbReference>
<evidence type="ECO:0000259" key="3">
    <source>
        <dbReference type="Pfam" id="PF25362"/>
    </source>
</evidence>
<gene>
    <name evidence="4" type="ORF">QRT05_07660</name>
</gene>
<dbReference type="RefSeq" id="WP_289446485.1">
    <property type="nucleotide sequence ID" value="NZ_JAUCGR010000002.1"/>
</dbReference>
<evidence type="ECO:0000256" key="2">
    <source>
        <dbReference type="SAM" id="Phobius"/>
    </source>
</evidence>
<organism evidence="4 5">
    <name type="scientific">Cellulomonas edaphi</name>
    <dbReference type="NCBI Taxonomy" id="3053468"/>
    <lineage>
        <taxon>Bacteria</taxon>
        <taxon>Bacillati</taxon>
        <taxon>Actinomycetota</taxon>
        <taxon>Actinomycetes</taxon>
        <taxon>Micrococcales</taxon>
        <taxon>Cellulomonadaceae</taxon>
        <taxon>Cellulomonas</taxon>
    </lineage>
</organism>
<name>A0ABT7S6H5_9CELL</name>
<evidence type="ECO:0000256" key="1">
    <source>
        <dbReference type="SAM" id="MobiDB-lite"/>
    </source>
</evidence>